<name>A0A1H2DRX4_9BACT</name>
<dbReference type="RefSeq" id="WP_092230202.1">
    <property type="nucleotide sequence ID" value="NZ_FNLL01000002.1"/>
</dbReference>
<dbReference type="Gene3D" id="3.40.50.10490">
    <property type="entry name" value="Glucose-6-phosphate isomerase like protein, domain 1"/>
    <property type="match status" value="1"/>
</dbReference>
<dbReference type="PROSITE" id="PS51464">
    <property type="entry name" value="SIS"/>
    <property type="match status" value="1"/>
</dbReference>
<evidence type="ECO:0000313" key="2">
    <source>
        <dbReference type="EMBL" id="SDT85637.1"/>
    </source>
</evidence>
<dbReference type="PANTHER" id="PTHR30390">
    <property type="entry name" value="SEDOHEPTULOSE 7-PHOSPHATE ISOMERASE / DNAA INITIATOR-ASSOCIATING FACTOR FOR REPLICATION INITIATION"/>
    <property type="match status" value="1"/>
</dbReference>
<gene>
    <name evidence="2" type="ORF">SAMN04487931_10264</name>
</gene>
<dbReference type="Pfam" id="PF13580">
    <property type="entry name" value="SIS_2"/>
    <property type="match status" value="1"/>
</dbReference>
<dbReference type="GO" id="GO:0097367">
    <property type="term" value="F:carbohydrate derivative binding"/>
    <property type="evidence" value="ECO:0007669"/>
    <property type="project" value="InterPro"/>
</dbReference>
<feature type="domain" description="SIS" evidence="1">
    <location>
        <begin position="44"/>
        <end position="196"/>
    </location>
</feature>
<accession>A0A1H2DRX4</accession>
<dbReference type="CDD" id="cd05006">
    <property type="entry name" value="SIS_GmhA"/>
    <property type="match status" value="1"/>
</dbReference>
<reference evidence="3" key="1">
    <citation type="submission" date="2016-10" db="EMBL/GenBank/DDBJ databases">
        <authorList>
            <person name="Varghese N."/>
            <person name="Submissions S."/>
        </authorList>
    </citation>
    <scope>NUCLEOTIDE SEQUENCE [LARGE SCALE GENOMIC DNA]</scope>
    <source>
        <strain evidence="3">DSM 3384</strain>
    </source>
</reference>
<evidence type="ECO:0000259" key="1">
    <source>
        <dbReference type="PROSITE" id="PS51464"/>
    </source>
</evidence>
<protein>
    <submittedName>
        <fullName evidence="2">D-sedoheptulose 7-phosphate isomerase</fullName>
    </submittedName>
</protein>
<dbReference type="InterPro" id="IPR035461">
    <property type="entry name" value="GmhA/DiaA"/>
</dbReference>
<dbReference type="Proteomes" id="UP000199608">
    <property type="component" value="Unassembled WGS sequence"/>
</dbReference>
<dbReference type="InterPro" id="IPR050099">
    <property type="entry name" value="SIS_GmhA/DiaA_subfam"/>
</dbReference>
<dbReference type="GO" id="GO:0016853">
    <property type="term" value="F:isomerase activity"/>
    <property type="evidence" value="ECO:0007669"/>
    <property type="project" value="UniProtKB-KW"/>
</dbReference>
<evidence type="ECO:0000313" key="3">
    <source>
        <dbReference type="Proteomes" id="UP000199608"/>
    </source>
</evidence>
<dbReference type="AlphaFoldDB" id="A0A1H2DRX4"/>
<proteinExistence type="predicted"/>
<sequence length="209" mass="23190">MIFNKHNPYNWLKKLNATIMSSQCRLGKSSVDLEDGCFAAGKIINNTVEKDASIWWVGNGGSAAICSHLSQDMLNKLGAKSFFLGDTPLITCMANDFGYENVYLQPLERLARPHDLLIAISSSGNSENILLCAEMALTRDMELITLSGFKDDNRLWNMESDLSFFVPANLFGIVELSHEAILHGIIESLWLEKKESLIASGTLKEKCVN</sequence>
<dbReference type="InterPro" id="IPR046348">
    <property type="entry name" value="SIS_dom_sf"/>
</dbReference>
<dbReference type="PANTHER" id="PTHR30390:SF7">
    <property type="entry name" value="PHOSPHOHEPTOSE ISOMERASE"/>
    <property type="match status" value="1"/>
</dbReference>
<keyword evidence="2" id="KW-0413">Isomerase</keyword>
<keyword evidence="3" id="KW-1185">Reference proteome</keyword>
<organism evidence="2 3">
    <name type="scientific">Desulfobacula phenolica</name>
    <dbReference type="NCBI Taxonomy" id="90732"/>
    <lineage>
        <taxon>Bacteria</taxon>
        <taxon>Pseudomonadati</taxon>
        <taxon>Thermodesulfobacteriota</taxon>
        <taxon>Desulfobacteria</taxon>
        <taxon>Desulfobacterales</taxon>
        <taxon>Desulfobacteraceae</taxon>
        <taxon>Desulfobacula</taxon>
    </lineage>
</organism>
<dbReference type="SUPFAM" id="SSF53697">
    <property type="entry name" value="SIS domain"/>
    <property type="match status" value="1"/>
</dbReference>
<dbReference type="GO" id="GO:1901135">
    <property type="term" value="P:carbohydrate derivative metabolic process"/>
    <property type="evidence" value="ECO:0007669"/>
    <property type="project" value="InterPro"/>
</dbReference>
<dbReference type="InterPro" id="IPR001347">
    <property type="entry name" value="SIS_dom"/>
</dbReference>
<dbReference type="EMBL" id="FNLL01000002">
    <property type="protein sequence ID" value="SDT85637.1"/>
    <property type="molecule type" value="Genomic_DNA"/>
</dbReference>